<gene>
    <name evidence="2" type="ORF">MYCIT1_LOCUS24738</name>
    <name evidence="3" type="ORF">MYCIT1_LOCUS24770</name>
</gene>
<evidence type="ECO:0000313" key="3">
    <source>
        <dbReference type="EMBL" id="CAK5276485.1"/>
    </source>
</evidence>
<dbReference type="AlphaFoldDB" id="A0AAD2HKD1"/>
<dbReference type="EMBL" id="CAVNYO010000407">
    <property type="protein sequence ID" value="CAK5276485.1"/>
    <property type="molecule type" value="Genomic_DNA"/>
</dbReference>
<reference evidence="3" key="1">
    <citation type="submission" date="2023-11" db="EMBL/GenBank/DDBJ databases">
        <authorList>
            <person name="De Vega J J."/>
            <person name="De Vega J J."/>
        </authorList>
    </citation>
    <scope>NUCLEOTIDE SEQUENCE</scope>
</reference>
<dbReference type="EMBL" id="CAVNYO010000406">
    <property type="protein sequence ID" value="CAK5276473.1"/>
    <property type="molecule type" value="Genomic_DNA"/>
</dbReference>
<evidence type="ECO:0000256" key="1">
    <source>
        <dbReference type="SAM" id="MobiDB-lite"/>
    </source>
</evidence>
<organism evidence="3 4">
    <name type="scientific">Mycena citricolor</name>
    <dbReference type="NCBI Taxonomy" id="2018698"/>
    <lineage>
        <taxon>Eukaryota</taxon>
        <taxon>Fungi</taxon>
        <taxon>Dikarya</taxon>
        <taxon>Basidiomycota</taxon>
        <taxon>Agaricomycotina</taxon>
        <taxon>Agaricomycetes</taxon>
        <taxon>Agaricomycetidae</taxon>
        <taxon>Agaricales</taxon>
        <taxon>Marasmiineae</taxon>
        <taxon>Mycenaceae</taxon>
        <taxon>Mycena</taxon>
    </lineage>
</organism>
<comment type="caution">
    <text evidence="3">The sequence shown here is derived from an EMBL/GenBank/DDBJ whole genome shotgun (WGS) entry which is preliminary data.</text>
</comment>
<accession>A0AAD2HKD1</accession>
<keyword evidence="4" id="KW-1185">Reference proteome</keyword>
<proteinExistence type="predicted"/>
<name>A0AAD2HKD1_9AGAR</name>
<sequence length="208" mass="23136">MAITFCSPQTLTKQTTCMLVRMGNFSNPYRTSLLRNHPKVGLSSTNDDSKCYGMNKKTFKDELERIPFLILKPSRILALEVLQHNMRNICWGGNRLCMLSKSKEAEGTPLESPVVYSSSLPAVNQRLRDGVALAVESGALSNFLGRPQHHTVGFPLDTTLPTLQSPCLPCYAFPEFSIHTVVPMGPRNFDPRKSRTKHGPRSLFPGTS</sequence>
<feature type="region of interest" description="Disordered" evidence="1">
    <location>
        <begin position="186"/>
        <end position="208"/>
    </location>
</feature>
<evidence type="ECO:0000313" key="4">
    <source>
        <dbReference type="Proteomes" id="UP001295794"/>
    </source>
</evidence>
<evidence type="ECO:0000313" key="2">
    <source>
        <dbReference type="EMBL" id="CAK5276473.1"/>
    </source>
</evidence>
<protein>
    <submittedName>
        <fullName evidence="3">Uncharacterized protein</fullName>
    </submittedName>
</protein>
<dbReference type="Proteomes" id="UP001295794">
    <property type="component" value="Unassembled WGS sequence"/>
</dbReference>